<evidence type="ECO:0000256" key="1">
    <source>
        <dbReference type="SAM" id="Phobius"/>
    </source>
</evidence>
<evidence type="ECO:0000313" key="3">
    <source>
        <dbReference type="Proteomes" id="UP000295705"/>
    </source>
</evidence>
<keyword evidence="1" id="KW-1133">Transmembrane helix</keyword>
<proteinExistence type="predicted"/>
<dbReference type="OrthoDB" id="3689497at2"/>
<keyword evidence="1" id="KW-0472">Membrane</keyword>
<accession>A0A4R6VS16</accession>
<comment type="caution">
    <text evidence="2">The sequence shown here is derived from an EMBL/GenBank/DDBJ whole genome shotgun (WGS) entry which is preliminary data.</text>
</comment>
<keyword evidence="3" id="KW-1185">Reference proteome</keyword>
<feature type="transmembrane region" description="Helical" evidence="1">
    <location>
        <begin position="12"/>
        <end position="32"/>
    </location>
</feature>
<dbReference type="EMBL" id="SNYO01000001">
    <property type="protein sequence ID" value="TDQ65406.1"/>
    <property type="molecule type" value="Genomic_DNA"/>
</dbReference>
<evidence type="ECO:0000313" key="2">
    <source>
        <dbReference type="EMBL" id="TDQ65406.1"/>
    </source>
</evidence>
<reference evidence="2 3" key="1">
    <citation type="submission" date="2019-03" db="EMBL/GenBank/DDBJ databases">
        <title>Genomic Encyclopedia of Type Strains, Phase IV (KMG-IV): sequencing the most valuable type-strain genomes for metagenomic binning, comparative biology and taxonomic classification.</title>
        <authorList>
            <person name="Goeker M."/>
        </authorList>
    </citation>
    <scope>NUCLEOTIDE SEQUENCE [LARGE SCALE GENOMIC DNA]</scope>
    <source>
        <strain evidence="2 3">DSM 45775</strain>
    </source>
</reference>
<keyword evidence="1" id="KW-0812">Transmembrane</keyword>
<dbReference type="RefSeq" id="WP_133824764.1">
    <property type="nucleotide sequence ID" value="NZ_BAABHR010000023.1"/>
</dbReference>
<name>A0A4R6VS16_9PSEU</name>
<sequence>MPRDNGSPQQRRFVRLIVAAGLVGALFMSLAMTNTFSAFVATITNTNDTAATGSLILQETGATGTTACNSTDGGGVSTNTATCATFNKYGGNTAMLPSNAAGTTNNVTTLVNFKNTGTAAATAFTMGFGPCTQSAAAGAGTATDFCSKLHVKVTSGATVVQADTVASTLAGTTVNLPAALIPAANSGSTIPLTFTTYVDVSAGNTYQGLTASQPITWTLTG</sequence>
<organism evidence="2 3">
    <name type="scientific">Actinomycetospora succinea</name>
    <dbReference type="NCBI Taxonomy" id="663603"/>
    <lineage>
        <taxon>Bacteria</taxon>
        <taxon>Bacillati</taxon>
        <taxon>Actinomycetota</taxon>
        <taxon>Actinomycetes</taxon>
        <taxon>Pseudonocardiales</taxon>
        <taxon>Pseudonocardiaceae</taxon>
        <taxon>Actinomycetospora</taxon>
    </lineage>
</organism>
<dbReference type="Proteomes" id="UP000295705">
    <property type="component" value="Unassembled WGS sequence"/>
</dbReference>
<dbReference type="AlphaFoldDB" id="A0A4R6VS16"/>
<gene>
    <name evidence="2" type="ORF">EV188_101656</name>
</gene>
<protein>
    <submittedName>
        <fullName evidence="2">Uncharacterized protein</fullName>
    </submittedName>
</protein>